<dbReference type="Gene3D" id="1.10.10.580">
    <property type="entry name" value="Structural maintenance of chromosome 1. Chain E"/>
    <property type="match status" value="1"/>
</dbReference>
<dbReference type="Gene3D" id="6.10.250.2410">
    <property type="match status" value="1"/>
</dbReference>
<dbReference type="PANTHER" id="PTHR33969">
    <property type="entry name" value="SEGREGATION AND CONDENSATION PROTEIN A"/>
    <property type="match status" value="1"/>
</dbReference>
<organism evidence="2 3">
    <name type="scientific">Candidatus Magasanikbacteria bacterium RIFCSPHIGHO2_01_FULL_33_34</name>
    <dbReference type="NCBI Taxonomy" id="1798671"/>
    <lineage>
        <taxon>Bacteria</taxon>
        <taxon>Candidatus Magasanikiibacteriota</taxon>
    </lineage>
</organism>
<comment type="caution">
    <text evidence="2">The sequence shown here is derived from an EMBL/GenBank/DDBJ whole genome shotgun (WGS) entry which is preliminary data.</text>
</comment>
<reference evidence="2 3" key="1">
    <citation type="journal article" date="2016" name="Nat. Commun.">
        <title>Thousands of microbial genomes shed light on interconnected biogeochemical processes in an aquifer system.</title>
        <authorList>
            <person name="Anantharaman K."/>
            <person name="Brown C.T."/>
            <person name="Hug L.A."/>
            <person name="Sharon I."/>
            <person name="Castelle C.J."/>
            <person name="Probst A.J."/>
            <person name="Thomas B.C."/>
            <person name="Singh A."/>
            <person name="Wilkins M.J."/>
            <person name="Karaoz U."/>
            <person name="Brodie E.L."/>
            <person name="Williams K.H."/>
            <person name="Hubbard S.S."/>
            <person name="Banfield J.F."/>
        </authorList>
    </citation>
    <scope>NUCLEOTIDE SEQUENCE [LARGE SCALE GENOMIC DNA]</scope>
</reference>
<evidence type="ECO:0000313" key="2">
    <source>
        <dbReference type="EMBL" id="OGH60175.1"/>
    </source>
</evidence>
<accession>A0A1F6LLI5</accession>
<dbReference type="InterPro" id="IPR023093">
    <property type="entry name" value="ScpA-like_C"/>
</dbReference>
<evidence type="ECO:0000256" key="1">
    <source>
        <dbReference type="ARBA" id="ARBA00044777"/>
    </source>
</evidence>
<sequence length="230" mass="26795">MKATVQLEKFSGPLDLLLSLISDKQMSISEISLAEITEQYLQYLDKLEENKEEELADFLLVGTRLLYIKSRLLLPQFNQEEEDGQSLEDQLRLYKIFVEASRKIDKLWIDGKQSVFRIEAPRQSEEFVAPTNLDKNTMYDNMVKLIRRLQPLKSLPETSIDRAISLKERLDKIRLILEKNKSVNFFELLDNSNNRTEIIINFLALLELVKQKTVILKQDSAFSDIAITRI</sequence>
<dbReference type="Proteomes" id="UP000177067">
    <property type="component" value="Unassembled WGS sequence"/>
</dbReference>
<dbReference type="EMBL" id="MFPS01000002">
    <property type="protein sequence ID" value="OGH60175.1"/>
    <property type="molecule type" value="Genomic_DNA"/>
</dbReference>
<proteinExistence type="predicted"/>
<dbReference type="InterPro" id="IPR003768">
    <property type="entry name" value="ScpA"/>
</dbReference>
<evidence type="ECO:0000313" key="3">
    <source>
        <dbReference type="Proteomes" id="UP000177067"/>
    </source>
</evidence>
<protein>
    <recommendedName>
        <fullName evidence="1">Segregation and condensation protein A</fullName>
    </recommendedName>
</protein>
<gene>
    <name evidence="2" type="ORF">A2725_04695</name>
</gene>
<dbReference type="AlphaFoldDB" id="A0A1F6LLI5"/>
<dbReference type="Pfam" id="PF02616">
    <property type="entry name" value="SMC_ScpA"/>
    <property type="match status" value="1"/>
</dbReference>
<dbReference type="PANTHER" id="PTHR33969:SF2">
    <property type="entry name" value="SEGREGATION AND CONDENSATION PROTEIN A"/>
    <property type="match status" value="1"/>
</dbReference>
<name>A0A1F6LLI5_9BACT</name>